<accession>A0A914XJY5</accession>
<dbReference type="AlphaFoldDB" id="A0A914XJY5"/>
<keyword evidence="2" id="KW-1185">Reference proteome</keyword>
<proteinExistence type="predicted"/>
<sequence length="120" mass="13843">MKRLTCSLIKGARAFFNAKNGRARLHYSARKSVGLMPEQNKIIHVKDGKWKTNAPTDVERKEKNKREMIKSQAPTIKEQVPKHSKEQFGAVTEKMDLRQQVQPGPKKVPQKKAVERMMDF</sequence>
<dbReference type="WBParaSite" id="PSAMB.scaffold8592size6047.g31601.t1">
    <property type="protein sequence ID" value="PSAMB.scaffold8592size6047.g31601.t1"/>
    <property type="gene ID" value="PSAMB.scaffold8592size6047.g31601"/>
</dbReference>
<name>A0A914XJY5_9BILA</name>
<evidence type="ECO:0000313" key="3">
    <source>
        <dbReference type="WBParaSite" id="PSAMB.scaffold8592size6047.g31601.t1"/>
    </source>
</evidence>
<dbReference type="Proteomes" id="UP000887566">
    <property type="component" value="Unplaced"/>
</dbReference>
<evidence type="ECO:0000256" key="1">
    <source>
        <dbReference type="SAM" id="MobiDB-lite"/>
    </source>
</evidence>
<organism evidence="2 3">
    <name type="scientific">Plectus sambesii</name>
    <dbReference type="NCBI Taxonomy" id="2011161"/>
    <lineage>
        <taxon>Eukaryota</taxon>
        <taxon>Metazoa</taxon>
        <taxon>Ecdysozoa</taxon>
        <taxon>Nematoda</taxon>
        <taxon>Chromadorea</taxon>
        <taxon>Plectida</taxon>
        <taxon>Plectina</taxon>
        <taxon>Plectoidea</taxon>
        <taxon>Plectidae</taxon>
        <taxon>Plectus</taxon>
    </lineage>
</organism>
<protein>
    <submittedName>
        <fullName evidence="3">Uncharacterized protein</fullName>
    </submittedName>
</protein>
<evidence type="ECO:0000313" key="2">
    <source>
        <dbReference type="Proteomes" id="UP000887566"/>
    </source>
</evidence>
<reference evidence="3" key="1">
    <citation type="submission" date="2022-11" db="UniProtKB">
        <authorList>
            <consortium name="WormBaseParasite"/>
        </authorList>
    </citation>
    <scope>IDENTIFICATION</scope>
</reference>
<feature type="region of interest" description="Disordered" evidence="1">
    <location>
        <begin position="99"/>
        <end position="120"/>
    </location>
</feature>